<dbReference type="EMBL" id="RJPT01000001">
    <property type="protein sequence ID" value="RSJ84062.1"/>
    <property type="molecule type" value="Genomic_DNA"/>
</dbReference>
<organism evidence="1 2">
    <name type="scientific">Streptococcus cristatus</name>
    <dbReference type="NCBI Taxonomy" id="45634"/>
    <lineage>
        <taxon>Bacteria</taxon>
        <taxon>Bacillati</taxon>
        <taxon>Bacillota</taxon>
        <taxon>Bacilli</taxon>
        <taxon>Lactobacillales</taxon>
        <taxon>Streptococcaceae</taxon>
        <taxon>Streptococcus</taxon>
    </lineage>
</organism>
<gene>
    <name evidence="1" type="ORF">D8791_02600</name>
</gene>
<name>A0A428GRI7_STRCR</name>
<dbReference type="Proteomes" id="UP000272635">
    <property type="component" value="Unassembled WGS sequence"/>
</dbReference>
<evidence type="ECO:0000313" key="1">
    <source>
        <dbReference type="EMBL" id="RSJ84062.1"/>
    </source>
</evidence>
<sequence>MKKNQTYFLKDIVEAVKSEDLDDDFCLYDKDTGERNFQASNLFADYRQVWMTGMFILDK</sequence>
<reference evidence="1 2" key="1">
    <citation type="submission" date="2018-11" db="EMBL/GenBank/DDBJ databases">
        <title>Species Designations Belie Phenotypic and Genotypic Heterogeneity in Oral Streptococci.</title>
        <authorList>
            <person name="Velsko I."/>
        </authorList>
    </citation>
    <scope>NUCLEOTIDE SEQUENCE [LARGE SCALE GENOMIC DNA]</scope>
    <source>
        <strain evidence="1 2">BCC41</strain>
    </source>
</reference>
<evidence type="ECO:0000313" key="2">
    <source>
        <dbReference type="Proteomes" id="UP000272635"/>
    </source>
</evidence>
<comment type="caution">
    <text evidence="1">The sequence shown here is derived from an EMBL/GenBank/DDBJ whole genome shotgun (WGS) entry which is preliminary data.</text>
</comment>
<dbReference type="AlphaFoldDB" id="A0A428GRI7"/>
<proteinExistence type="predicted"/>
<protein>
    <submittedName>
        <fullName evidence="1">Uncharacterized protein</fullName>
    </submittedName>
</protein>
<accession>A0A428GRI7</accession>